<feature type="domain" description="Major facilitator superfamily (MFS) profile" evidence="10">
    <location>
        <begin position="59"/>
        <end position="516"/>
    </location>
</feature>
<dbReference type="PANTHER" id="PTHR42718">
    <property type="entry name" value="MAJOR FACILITATOR SUPERFAMILY MULTIDRUG TRANSPORTER MFSC"/>
    <property type="match status" value="1"/>
</dbReference>
<feature type="transmembrane region" description="Helical" evidence="9">
    <location>
        <begin position="97"/>
        <end position="117"/>
    </location>
</feature>
<dbReference type="CDD" id="cd17503">
    <property type="entry name" value="MFS_LmrB_MDR_like"/>
    <property type="match status" value="1"/>
</dbReference>
<feature type="transmembrane region" description="Helical" evidence="9">
    <location>
        <begin position="246"/>
        <end position="270"/>
    </location>
</feature>
<dbReference type="NCBIfam" id="TIGR00711">
    <property type="entry name" value="efflux_EmrB"/>
    <property type="match status" value="1"/>
</dbReference>
<dbReference type="PROSITE" id="PS50850">
    <property type="entry name" value="MFS"/>
    <property type="match status" value="1"/>
</dbReference>
<evidence type="ECO:0000256" key="4">
    <source>
        <dbReference type="ARBA" id="ARBA00022475"/>
    </source>
</evidence>
<feature type="transmembrane region" description="Helical" evidence="9">
    <location>
        <begin position="276"/>
        <end position="295"/>
    </location>
</feature>
<accession>A0ABW3TR21</accession>
<comment type="similarity">
    <text evidence="2">Belongs to the major facilitator superfamily. EmrB family.</text>
</comment>
<feature type="transmembrane region" description="Helical" evidence="9">
    <location>
        <begin position="213"/>
        <end position="234"/>
    </location>
</feature>
<keyword evidence="12" id="KW-1185">Reference proteome</keyword>
<keyword evidence="7 9" id="KW-0472">Membrane</keyword>
<dbReference type="Proteomes" id="UP001597181">
    <property type="component" value="Unassembled WGS sequence"/>
</dbReference>
<evidence type="ECO:0000256" key="7">
    <source>
        <dbReference type="ARBA" id="ARBA00023136"/>
    </source>
</evidence>
<feature type="transmembrane region" description="Helical" evidence="9">
    <location>
        <begin position="58"/>
        <end position="85"/>
    </location>
</feature>
<evidence type="ECO:0000259" key="10">
    <source>
        <dbReference type="PROSITE" id="PS50850"/>
    </source>
</evidence>
<evidence type="ECO:0000313" key="12">
    <source>
        <dbReference type="Proteomes" id="UP001597181"/>
    </source>
</evidence>
<dbReference type="PANTHER" id="PTHR42718:SF9">
    <property type="entry name" value="MAJOR FACILITATOR SUPERFAMILY MULTIDRUG TRANSPORTER MFSC"/>
    <property type="match status" value="1"/>
</dbReference>
<comment type="caution">
    <text evidence="11">The sequence shown here is derived from an EMBL/GenBank/DDBJ whole genome shotgun (WGS) entry which is preliminary data.</text>
</comment>
<evidence type="ECO:0000256" key="1">
    <source>
        <dbReference type="ARBA" id="ARBA00004651"/>
    </source>
</evidence>
<dbReference type="Gene3D" id="1.20.1720.10">
    <property type="entry name" value="Multidrug resistance protein D"/>
    <property type="match status" value="1"/>
</dbReference>
<dbReference type="InterPro" id="IPR004638">
    <property type="entry name" value="EmrB-like"/>
</dbReference>
<feature type="transmembrane region" description="Helical" evidence="9">
    <location>
        <begin position="187"/>
        <end position="207"/>
    </location>
</feature>
<dbReference type="InterPro" id="IPR036259">
    <property type="entry name" value="MFS_trans_sf"/>
</dbReference>
<dbReference type="Gene3D" id="1.20.1250.20">
    <property type="entry name" value="MFS general substrate transporter like domains"/>
    <property type="match status" value="1"/>
</dbReference>
<feature type="transmembrane region" description="Helical" evidence="9">
    <location>
        <begin position="407"/>
        <end position="433"/>
    </location>
</feature>
<feature type="transmembrane region" description="Helical" evidence="9">
    <location>
        <begin position="316"/>
        <end position="342"/>
    </location>
</feature>
<keyword evidence="6 9" id="KW-1133">Transmembrane helix</keyword>
<feature type="transmembrane region" description="Helical" evidence="9">
    <location>
        <begin position="492"/>
        <end position="511"/>
    </location>
</feature>
<feature type="transmembrane region" description="Helical" evidence="9">
    <location>
        <begin position="383"/>
        <end position="401"/>
    </location>
</feature>
<feature type="transmembrane region" description="Helical" evidence="9">
    <location>
        <begin position="348"/>
        <end position="371"/>
    </location>
</feature>
<evidence type="ECO:0000256" key="3">
    <source>
        <dbReference type="ARBA" id="ARBA00022448"/>
    </source>
</evidence>
<evidence type="ECO:0000313" key="11">
    <source>
        <dbReference type="EMBL" id="MFD1202882.1"/>
    </source>
</evidence>
<evidence type="ECO:0000256" key="8">
    <source>
        <dbReference type="SAM" id="MobiDB-lite"/>
    </source>
</evidence>
<evidence type="ECO:0000256" key="2">
    <source>
        <dbReference type="ARBA" id="ARBA00008537"/>
    </source>
</evidence>
<name>A0ABW3TR21_9MICO</name>
<feature type="transmembrane region" description="Helical" evidence="9">
    <location>
        <begin position="155"/>
        <end position="175"/>
    </location>
</feature>
<keyword evidence="4" id="KW-1003">Cell membrane</keyword>
<reference evidence="12" key="1">
    <citation type="journal article" date="2019" name="Int. J. Syst. Evol. Microbiol.">
        <title>The Global Catalogue of Microorganisms (GCM) 10K type strain sequencing project: providing services to taxonomists for standard genome sequencing and annotation.</title>
        <authorList>
            <consortium name="The Broad Institute Genomics Platform"/>
            <consortium name="The Broad Institute Genome Sequencing Center for Infectious Disease"/>
            <person name="Wu L."/>
            <person name="Ma J."/>
        </authorList>
    </citation>
    <scope>NUCLEOTIDE SEQUENCE [LARGE SCALE GENOMIC DNA]</scope>
    <source>
        <strain evidence="12">CCUG 50213</strain>
    </source>
</reference>
<organism evidence="11 12">
    <name type="scientific">Leucobacter albus</name>
    <dbReference type="NCBI Taxonomy" id="272210"/>
    <lineage>
        <taxon>Bacteria</taxon>
        <taxon>Bacillati</taxon>
        <taxon>Actinomycetota</taxon>
        <taxon>Actinomycetes</taxon>
        <taxon>Micrococcales</taxon>
        <taxon>Microbacteriaceae</taxon>
        <taxon>Leucobacter</taxon>
    </lineage>
</organism>
<feature type="region of interest" description="Disordered" evidence="8">
    <location>
        <begin position="1"/>
        <end position="50"/>
    </location>
</feature>
<feature type="transmembrane region" description="Helical" evidence="9">
    <location>
        <begin position="454"/>
        <end position="472"/>
    </location>
</feature>
<keyword evidence="3" id="KW-0813">Transport</keyword>
<dbReference type="EMBL" id="JBHTLY010000006">
    <property type="protein sequence ID" value="MFD1202882.1"/>
    <property type="molecule type" value="Genomic_DNA"/>
</dbReference>
<dbReference type="InterPro" id="IPR020846">
    <property type="entry name" value="MFS_dom"/>
</dbReference>
<gene>
    <name evidence="11" type="ORF">ACFQ3U_13350</name>
</gene>
<dbReference type="Pfam" id="PF07690">
    <property type="entry name" value="MFS_1"/>
    <property type="match status" value="1"/>
</dbReference>
<comment type="subcellular location">
    <subcellularLocation>
        <location evidence="1">Cell membrane</location>
        <topology evidence="1">Multi-pass membrane protein</topology>
    </subcellularLocation>
</comment>
<dbReference type="SUPFAM" id="SSF103473">
    <property type="entry name" value="MFS general substrate transporter"/>
    <property type="match status" value="1"/>
</dbReference>
<sequence>MQREPRNPGPDGSEFGVGAGAAGGAHGSGAADAGGGGEPPGTAGPGSASDSFGPRERLAIWLLLGSCFIAVVNETVMGVATAPLMREFAISAAQAQWLTTAFMLTMSIIIPMTGLVIQRFSTRTLFIVSTAVFTLGTLIAAAAPGFSVLLLGRVVQAAGTAVLSPLVMTTVATVAPPGQRGRLLGQVSVVFASAPAFGPVLAGFVLQWLSWRWLFFIMLPIAVVVLVVGGRLMPSVGVRRHARIDVFSIALAGFAFGGIVYGLSAVGSLAAGAPTLSPWVPLAVGVVGLLAFGWRQRVLQRADRALLDLRVFAQSTFARSTVVFVASSISLFGVLFLLPLYAQNVLGFSPLVTGLIVLPGSIVSAALAPLVGRIVDARGGRRVLIAGTAVTALSLWSMLLFGEHTPLAQLFATNLLMNIGLAGVFTPIYAMALGSLPPRLASHGSATLNTVQQLAAAAGTALLVTLMTVFSVRHGGLGLAESAESMVVGLRVAFFTSATIATVGVGFALAVRDRPGVFPERQRDDTDET</sequence>
<dbReference type="InterPro" id="IPR011701">
    <property type="entry name" value="MFS"/>
</dbReference>
<evidence type="ECO:0000256" key="6">
    <source>
        <dbReference type="ARBA" id="ARBA00022989"/>
    </source>
</evidence>
<dbReference type="RefSeq" id="WP_343962448.1">
    <property type="nucleotide sequence ID" value="NZ_BAAAKZ010000017.1"/>
</dbReference>
<feature type="transmembrane region" description="Helical" evidence="9">
    <location>
        <begin position="124"/>
        <end position="143"/>
    </location>
</feature>
<dbReference type="PRINTS" id="PR01036">
    <property type="entry name" value="TCRTETB"/>
</dbReference>
<protein>
    <submittedName>
        <fullName evidence="11">MDR family MFS transporter</fullName>
    </submittedName>
</protein>
<keyword evidence="5 9" id="KW-0812">Transmembrane</keyword>
<proteinExistence type="inferred from homology"/>
<evidence type="ECO:0000256" key="9">
    <source>
        <dbReference type="SAM" id="Phobius"/>
    </source>
</evidence>
<feature type="compositionally biased region" description="Gly residues" evidence="8">
    <location>
        <begin position="15"/>
        <end position="39"/>
    </location>
</feature>
<evidence type="ECO:0000256" key="5">
    <source>
        <dbReference type="ARBA" id="ARBA00022692"/>
    </source>
</evidence>